<proteinExistence type="predicted"/>
<name>A0A0A9B773_ARUDO</name>
<protein>
    <submittedName>
        <fullName evidence="1">Uncharacterized protein</fullName>
    </submittedName>
</protein>
<accession>A0A0A9B773</accession>
<reference evidence="1" key="1">
    <citation type="submission" date="2014-09" db="EMBL/GenBank/DDBJ databases">
        <authorList>
            <person name="Magalhaes I.L.F."/>
            <person name="Oliveira U."/>
            <person name="Santos F.R."/>
            <person name="Vidigal T.H.D.A."/>
            <person name="Brescovit A.D."/>
            <person name="Santos A.J."/>
        </authorList>
    </citation>
    <scope>NUCLEOTIDE SEQUENCE</scope>
    <source>
        <tissue evidence="1">Shoot tissue taken approximately 20 cm above the soil surface</tissue>
    </source>
</reference>
<evidence type="ECO:0000313" key="1">
    <source>
        <dbReference type="EMBL" id="JAD55122.1"/>
    </source>
</evidence>
<organism evidence="1">
    <name type="scientific">Arundo donax</name>
    <name type="common">Giant reed</name>
    <name type="synonym">Donax arundinaceus</name>
    <dbReference type="NCBI Taxonomy" id="35708"/>
    <lineage>
        <taxon>Eukaryota</taxon>
        <taxon>Viridiplantae</taxon>
        <taxon>Streptophyta</taxon>
        <taxon>Embryophyta</taxon>
        <taxon>Tracheophyta</taxon>
        <taxon>Spermatophyta</taxon>
        <taxon>Magnoliopsida</taxon>
        <taxon>Liliopsida</taxon>
        <taxon>Poales</taxon>
        <taxon>Poaceae</taxon>
        <taxon>PACMAD clade</taxon>
        <taxon>Arundinoideae</taxon>
        <taxon>Arundineae</taxon>
        <taxon>Arundo</taxon>
    </lineage>
</organism>
<reference evidence="1" key="2">
    <citation type="journal article" date="2015" name="Data Brief">
        <title>Shoot transcriptome of the giant reed, Arundo donax.</title>
        <authorList>
            <person name="Barrero R.A."/>
            <person name="Guerrero F.D."/>
            <person name="Moolhuijzen P."/>
            <person name="Goolsby J.A."/>
            <person name="Tidwell J."/>
            <person name="Bellgard S.E."/>
            <person name="Bellgard M.I."/>
        </authorList>
    </citation>
    <scope>NUCLEOTIDE SEQUENCE</scope>
    <source>
        <tissue evidence="1">Shoot tissue taken approximately 20 cm above the soil surface</tissue>
    </source>
</reference>
<dbReference type="EMBL" id="GBRH01242773">
    <property type="protein sequence ID" value="JAD55122.1"/>
    <property type="molecule type" value="Transcribed_RNA"/>
</dbReference>
<sequence>MSFMGVMYSFAWYHECLTGLISLGMHVSPC</sequence>
<dbReference type="AlphaFoldDB" id="A0A0A9B773"/>